<evidence type="ECO:0000256" key="9">
    <source>
        <dbReference type="ARBA" id="ARBA00048743"/>
    </source>
</evidence>
<organism evidence="13 14">
    <name type="scientific">Halobacillus karajensis</name>
    <dbReference type="NCBI Taxonomy" id="195088"/>
    <lineage>
        <taxon>Bacteria</taxon>
        <taxon>Bacillati</taxon>
        <taxon>Bacillota</taxon>
        <taxon>Bacilli</taxon>
        <taxon>Bacillales</taxon>
        <taxon>Bacillaceae</taxon>
        <taxon>Halobacillus</taxon>
    </lineage>
</organism>
<dbReference type="InterPro" id="IPR018094">
    <property type="entry name" value="Thymidylate_kinase"/>
</dbReference>
<dbReference type="NCBIfam" id="TIGR00041">
    <property type="entry name" value="DTMP_kinase"/>
    <property type="match status" value="1"/>
</dbReference>
<name>A0A024PAM7_9BACI</name>
<gene>
    <name evidence="11 13" type="primary">tmk</name>
    <name evidence="13" type="ORF">BN983_04114</name>
</gene>
<dbReference type="GO" id="GO:0006227">
    <property type="term" value="P:dUDP biosynthetic process"/>
    <property type="evidence" value="ECO:0007669"/>
    <property type="project" value="TreeGrafter"/>
</dbReference>
<proteinExistence type="inferred from homology"/>
<reference evidence="13 14" key="2">
    <citation type="submission" date="2014-05" db="EMBL/GenBank/DDBJ databases">
        <title>Draft genome sequence of Halobacillus karajensis HK-03.</title>
        <authorList>
            <person name="Khelaifia S."/>
            <person name="Croce O."/>
            <person name="Lagier J.C."/>
            <person name="Raoult D."/>
        </authorList>
    </citation>
    <scope>NUCLEOTIDE SEQUENCE [LARGE SCALE GENOMIC DNA]</scope>
    <source>
        <strain evidence="13 14">HD-03</strain>
    </source>
</reference>
<evidence type="ECO:0000256" key="5">
    <source>
        <dbReference type="ARBA" id="ARBA00022727"/>
    </source>
</evidence>
<feature type="binding site" evidence="11">
    <location>
        <begin position="10"/>
        <end position="17"/>
    </location>
    <ligand>
        <name>ATP</name>
        <dbReference type="ChEBI" id="CHEBI:30616"/>
    </ligand>
</feature>
<keyword evidence="4 11" id="KW-0808">Transferase</keyword>
<dbReference type="PANTHER" id="PTHR10344">
    <property type="entry name" value="THYMIDYLATE KINASE"/>
    <property type="match status" value="1"/>
</dbReference>
<dbReference type="OrthoDB" id="9774907at2"/>
<evidence type="ECO:0000313" key="14">
    <source>
        <dbReference type="Proteomes" id="UP000028868"/>
    </source>
</evidence>
<evidence type="ECO:0000259" key="12">
    <source>
        <dbReference type="Pfam" id="PF02223"/>
    </source>
</evidence>
<dbReference type="GO" id="GO:0006233">
    <property type="term" value="P:dTDP biosynthetic process"/>
    <property type="evidence" value="ECO:0007669"/>
    <property type="project" value="InterPro"/>
</dbReference>
<dbReference type="CDD" id="cd01672">
    <property type="entry name" value="TMPK"/>
    <property type="match status" value="1"/>
</dbReference>
<evidence type="ECO:0000256" key="7">
    <source>
        <dbReference type="ARBA" id="ARBA00022777"/>
    </source>
</evidence>
<dbReference type="GO" id="GO:0004798">
    <property type="term" value="F:dTMP kinase activity"/>
    <property type="evidence" value="ECO:0007669"/>
    <property type="project" value="UniProtKB-UniRule"/>
</dbReference>
<dbReference type="Pfam" id="PF02223">
    <property type="entry name" value="Thymidylate_kin"/>
    <property type="match status" value="1"/>
</dbReference>
<accession>A0A024PAM7</accession>
<comment type="caution">
    <text evidence="13">The sequence shown here is derived from an EMBL/GenBank/DDBJ whole genome shotgun (WGS) entry which is preliminary data.</text>
</comment>
<dbReference type="SUPFAM" id="SSF52540">
    <property type="entry name" value="P-loop containing nucleoside triphosphate hydrolases"/>
    <property type="match status" value="1"/>
</dbReference>
<evidence type="ECO:0000256" key="6">
    <source>
        <dbReference type="ARBA" id="ARBA00022741"/>
    </source>
</evidence>
<evidence type="ECO:0000313" key="13">
    <source>
        <dbReference type="EMBL" id="CDQ25751.1"/>
    </source>
</evidence>
<dbReference type="GO" id="GO:0006235">
    <property type="term" value="P:dTTP biosynthetic process"/>
    <property type="evidence" value="ECO:0007669"/>
    <property type="project" value="UniProtKB-UniRule"/>
</dbReference>
<protein>
    <recommendedName>
        <fullName evidence="3 11">Thymidylate kinase</fullName>
        <ecNumber evidence="2 11">2.7.4.9</ecNumber>
    </recommendedName>
    <alternativeName>
        <fullName evidence="11">dTMP kinase</fullName>
    </alternativeName>
</protein>
<comment type="catalytic activity">
    <reaction evidence="9 11">
        <text>dTMP + ATP = dTDP + ADP</text>
        <dbReference type="Rhea" id="RHEA:13517"/>
        <dbReference type="ChEBI" id="CHEBI:30616"/>
        <dbReference type="ChEBI" id="CHEBI:58369"/>
        <dbReference type="ChEBI" id="CHEBI:63528"/>
        <dbReference type="ChEBI" id="CHEBI:456216"/>
        <dbReference type="EC" id="2.7.4.9"/>
    </reaction>
</comment>
<dbReference type="GO" id="GO:0005524">
    <property type="term" value="F:ATP binding"/>
    <property type="evidence" value="ECO:0007669"/>
    <property type="project" value="UniProtKB-UniRule"/>
</dbReference>
<feature type="domain" description="Thymidylate kinase-like" evidence="12">
    <location>
        <begin position="8"/>
        <end position="198"/>
    </location>
</feature>
<evidence type="ECO:0000256" key="2">
    <source>
        <dbReference type="ARBA" id="ARBA00012980"/>
    </source>
</evidence>
<keyword evidence="8 11" id="KW-0067">ATP-binding</keyword>
<evidence type="ECO:0000256" key="1">
    <source>
        <dbReference type="ARBA" id="ARBA00009776"/>
    </source>
</evidence>
<dbReference type="PROSITE" id="PS01331">
    <property type="entry name" value="THYMIDYLATE_KINASE"/>
    <property type="match status" value="1"/>
</dbReference>
<dbReference type="AlphaFoldDB" id="A0A024PAM7"/>
<comment type="similarity">
    <text evidence="1 11">Belongs to the thymidylate kinase family.</text>
</comment>
<dbReference type="InterPro" id="IPR027417">
    <property type="entry name" value="P-loop_NTPase"/>
</dbReference>
<evidence type="ECO:0000256" key="11">
    <source>
        <dbReference type="HAMAP-Rule" id="MF_00165"/>
    </source>
</evidence>
<comment type="function">
    <text evidence="10 11">Phosphorylation of dTMP to form dTDP in both de novo and salvage pathways of dTTP synthesis.</text>
</comment>
<dbReference type="InterPro" id="IPR018095">
    <property type="entry name" value="Thymidylate_kin_CS"/>
</dbReference>
<evidence type="ECO:0000256" key="8">
    <source>
        <dbReference type="ARBA" id="ARBA00022840"/>
    </source>
</evidence>
<dbReference type="EMBL" id="CCDI010000010">
    <property type="protein sequence ID" value="CDQ25751.1"/>
    <property type="molecule type" value="Genomic_DNA"/>
</dbReference>
<keyword evidence="7 11" id="KW-0418">Kinase</keyword>
<dbReference type="EC" id="2.7.4.9" evidence="2 11"/>
<dbReference type="GO" id="GO:0005829">
    <property type="term" value="C:cytosol"/>
    <property type="evidence" value="ECO:0007669"/>
    <property type="project" value="TreeGrafter"/>
</dbReference>
<evidence type="ECO:0000256" key="4">
    <source>
        <dbReference type="ARBA" id="ARBA00022679"/>
    </source>
</evidence>
<evidence type="ECO:0000256" key="10">
    <source>
        <dbReference type="ARBA" id="ARBA00057735"/>
    </source>
</evidence>
<keyword evidence="14" id="KW-1185">Reference proteome</keyword>
<keyword evidence="5 11" id="KW-0545">Nucleotide biosynthesis</keyword>
<reference evidence="14" key="1">
    <citation type="submission" date="2014-03" db="EMBL/GenBank/DDBJ databases">
        <authorList>
            <person name="Urmite Genomes U."/>
        </authorList>
    </citation>
    <scope>NUCLEOTIDE SEQUENCE [LARGE SCALE GENOMIC DNA]</scope>
    <source>
        <strain evidence="14">HD-03</strain>
    </source>
</reference>
<sequence length="209" mass="23603">MKGLFVTFEGGDGAGKSSILKEMGQELREEGFSVLETREPGGIRIAEKIREVILDPSHTEMDGRTEALLYAAARRQHLVEKVIPALNEGKIVLCDRFVDSSLAYQGAARELGLDEVYKVNEFAIDDCMPDLTLLFNIKPEEGLERIAANQGREKNRLDLERIDFHEKVYAAYHQLAEKYKDRIKVIEAGRPFESVKEDASRVLRGYLTS</sequence>
<dbReference type="FunFam" id="3.40.50.300:FF:000225">
    <property type="entry name" value="Thymidylate kinase"/>
    <property type="match status" value="1"/>
</dbReference>
<dbReference type="RefSeq" id="WP_035511752.1">
    <property type="nucleotide sequence ID" value="NZ_CCDH010000009.1"/>
</dbReference>
<dbReference type="PANTHER" id="PTHR10344:SF4">
    <property type="entry name" value="UMP-CMP KINASE 2, MITOCHONDRIAL"/>
    <property type="match status" value="1"/>
</dbReference>
<dbReference type="Proteomes" id="UP000028868">
    <property type="component" value="Unassembled WGS sequence"/>
</dbReference>
<evidence type="ECO:0000256" key="3">
    <source>
        <dbReference type="ARBA" id="ARBA00017144"/>
    </source>
</evidence>
<dbReference type="Gene3D" id="3.40.50.300">
    <property type="entry name" value="P-loop containing nucleotide triphosphate hydrolases"/>
    <property type="match status" value="1"/>
</dbReference>
<dbReference type="HAMAP" id="MF_00165">
    <property type="entry name" value="Thymidylate_kinase"/>
    <property type="match status" value="1"/>
</dbReference>
<keyword evidence="6 11" id="KW-0547">Nucleotide-binding</keyword>
<dbReference type="InterPro" id="IPR039430">
    <property type="entry name" value="Thymidylate_kin-like_dom"/>
</dbReference>